<keyword evidence="13" id="KW-0963">Cytoplasm</keyword>
<comment type="function">
    <text evidence="13">Catalyzes the reduction of the glycolytic intermediate dihydroxyacetone phosphate (DHAP) to sn-glycerol 3-phosphate (G3P), the key precursor for phospholipid synthesis.</text>
</comment>
<evidence type="ECO:0000256" key="12">
    <source>
        <dbReference type="ARBA" id="ARBA00080511"/>
    </source>
</evidence>
<evidence type="ECO:0000256" key="1">
    <source>
        <dbReference type="ARBA" id="ARBA00011009"/>
    </source>
</evidence>
<dbReference type="InterPro" id="IPR006168">
    <property type="entry name" value="G3P_DH_NAD-dep"/>
</dbReference>
<dbReference type="GO" id="GO:0005975">
    <property type="term" value="P:carbohydrate metabolic process"/>
    <property type="evidence" value="ECO:0007669"/>
    <property type="project" value="InterPro"/>
</dbReference>
<dbReference type="PANTHER" id="PTHR11728:SF1">
    <property type="entry name" value="GLYCEROL-3-PHOSPHATE DEHYDROGENASE [NAD(+)] 2, CHLOROPLASTIC"/>
    <property type="match status" value="1"/>
</dbReference>
<dbReference type="HAMAP" id="MF_00394">
    <property type="entry name" value="NAD_Glyc3P_dehydrog"/>
    <property type="match status" value="1"/>
</dbReference>
<keyword evidence="13" id="KW-0547">Nucleotide-binding</keyword>
<sequence length="344" mass="36788">MKIAVLGTGSWGTALVKVLLDNGHQAAFWGRDPQQTEVIEKTRHNAKYLKGVELAGDLEVTSDLDSAVLGAKVIVLAVASQAIRSLLSQLNAALISEDVVFVNVSKGIELGTHQRISEIVHSFFPKHKYVVLSGPSHAEEVSAGIPTTLVSSSASRGAAELIQDVFSNESLRVYTNPDVIGVELGGALKNIIALGAGISDGLGFGDNSKAALMTRGIAEIARLGRSLGASSATFQGLSGIGDLIVTCTSLHSRNRRFGMLIGQGVPVEAALKEIDMVVEGYYTIHSAYELSQIKGVEMPITRELFRVLYEGEGARESVKRLMLRGKKHELEEAAEALKIWDLAE</sequence>
<dbReference type="GO" id="GO:0005829">
    <property type="term" value="C:cytosol"/>
    <property type="evidence" value="ECO:0007669"/>
    <property type="project" value="TreeGrafter"/>
</dbReference>
<dbReference type="InterPro" id="IPR006109">
    <property type="entry name" value="G3P_DH_NAD-dep_C"/>
</dbReference>
<keyword evidence="21" id="KW-1185">Reference proteome</keyword>
<dbReference type="GO" id="GO:0006650">
    <property type="term" value="P:glycerophospholipid metabolic process"/>
    <property type="evidence" value="ECO:0007669"/>
    <property type="project" value="UniProtKB-UniRule"/>
</dbReference>
<evidence type="ECO:0000256" key="3">
    <source>
        <dbReference type="ARBA" id="ARBA00022857"/>
    </source>
</evidence>
<dbReference type="AlphaFoldDB" id="A0A1G5RSE8"/>
<dbReference type="EC" id="1.1.1.94" evidence="10 13"/>
<keyword evidence="6 13" id="KW-0443">Lipid metabolism</keyword>
<dbReference type="PIRSF" id="PIRSF000114">
    <property type="entry name" value="Glycerol-3-P_dh"/>
    <property type="match status" value="1"/>
</dbReference>
<keyword evidence="5 13" id="KW-0520">NAD</keyword>
<dbReference type="GO" id="GO:0046167">
    <property type="term" value="P:glycerol-3-phosphate biosynthetic process"/>
    <property type="evidence" value="ECO:0007669"/>
    <property type="project" value="UniProtKB-UniRule"/>
</dbReference>
<dbReference type="Gene3D" id="3.40.50.720">
    <property type="entry name" value="NAD(P)-binding Rossmann-like Domain"/>
    <property type="match status" value="1"/>
</dbReference>
<comment type="catalytic activity">
    <reaction evidence="13">
        <text>sn-glycerol 3-phosphate + NAD(+) = dihydroxyacetone phosphate + NADH + H(+)</text>
        <dbReference type="Rhea" id="RHEA:11092"/>
        <dbReference type="ChEBI" id="CHEBI:15378"/>
        <dbReference type="ChEBI" id="CHEBI:57540"/>
        <dbReference type="ChEBI" id="CHEBI:57597"/>
        <dbReference type="ChEBI" id="CHEBI:57642"/>
        <dbReference type="ChEBI" id="CHEBI:57945"/>
        <dbReference type="EC" id="1.1.1.94"/>
    </reaction>
</comment>
<reference evidence="20 21" key="1">
    <citation type="submission" date="2016-10" db="EMBL/GenBank/DDBJ databases">
        <authorList>
            <person name="de Groot N.N."/>
        </authorList>
    </citation>
    <scope>NUCLEOTIDE SEQUENCE [LARGE SCALE GENOMIC DNA]</scope>
    <source>
        <strain evidence="20 21">DSM 2784</strain>
    </source>
</reference>
<gene>
    <name evidence="13" type="primary">gpsA</name>
    <name evidence="20" type="ORF">SAMN03080599_00514</name>
</gene>
<keyword evidence="7 13" id="KW-0594">Phospholipid biosynthesis</keyword>
<dbReference type="GO" id="GO:0046168">
    <property type="term" value="P:glycerol-3-phosphate catabolic process"/>
    <property type="evidence" value="ECO:0007669"/>
    <property type="project" value="InterPro"/>
</dbReference>
<dbReference type="InterPro" id="IPR011128">
    <property type="entry name" value="G3P_DH_NAD-dep_N"/>
</dbReference>
<feature type="binding site" evidence="13">
    <location>
        <position position="279"/>
    </location>
    <ligand>
        <name>NADPH</name>
        <dbReference type="ChEBI" id="CHEBI:57783"/>
    </ligand>
</feature>
<dbReference type="InterPro" id="IPR008927">
    <property type="entry name" value="6-PGluconate_DH-like_C_sf"/>
</dbReference>
<accession>A0A1G5RSE8</accession>
<feature type="binding site" evidence="16">
    <location>
        <position position="138"/>
    </location>
    <ligand>
        <name>NAD(+)</name>
        <dbReference type="ChEBI" id="CHEBI:57540"/>
    </ligand>
</feature>
<evidence type="ECO:0000256" key="6">
    <source>
        <dbReference type="ARBA" id="ARBA00023098"/>
    </source>
</evidence>
<organism evidence="20 21">
    <name type="scientific">Acidaminobacter hydrogenoformans DSM 2784</name>
    <dbReference type="NCBI Taxonomy" id="1120920"/>
    <lineage>
        <taxon>Bacteria</taxon>
        <taxon>Bacillati</taxon>
        <taxon>Bacillota</taxon>
        <taxon>Clostridia</taxon>
        <taxon>Peptostreptococcales</taxon>
        <taxon>Acidaminobacteraceae</taxon>
        <taxon>Acidaminobacter</taxon>
    </lineage>
</organism>
<dbReference type="FunFam" id="3.40.50.720:FF:000019">
    <property type="entry name" value="Glycerol-3-phosphate dehydrogenase [NAD(P)+]"/>
    <property type="match status" value="1"/>
</dbReference>
<protein>
    <recommendedName>
        <fullName evidence="11 13">Glycerol-3-phosphate dehydrogenase [NAD(P)+]</fullName>
        <ecNumber evidence="10 13">1.1.1.94</ecNumber>
    </recommendedName>
    <alternativeName>
        <fullName evidence="13">NAD(P)(+)-dependent glycerol-3-phosphate dehydrogenase</fullName>
    </alternativeName>
    <alternativeName>
        <fullName evidence="12 13">NAD(P)H-dependent dihydroxyacetone-phosphate reductase</fullName>
    </alternativeName>
</protein>
<feature type="domain" description="Glycerol-3-phosphate dehydrogenase NAD-dependent N-terminal" evidence="18">
    <location>
        <begin position="2"/>
        <end position="156"/>
    </location>
</feature>
<feature type="binding site" evidence="13">
    <location>
        <position position="189"/>
    </location>
    <ligand>
        <name>sn-glycerol 3-phosphate</name>
        <dbReference type="ChEBI" id="CHEBI:57597"/>
    </ligand>
</feature>
<feature type="binding site" evidence="15">
    <location>
        <position position="106"/>
    </location>
    <ligand>
        <name>substrate</name>
    </ligand>
</feature>
<dbReference type="UniPathway" id="UPA00940"/>
<evidence type="ECO:0000256" key="4">
    <source>
        <dbReference type="ARBA" id="ARBA00023002"/>
    </source>
</evidence>
<dbReference type="Proteomes" id="UP000199208">
    <property type="component" value="Unassembled WGS sequence"/>
</dbReference>
<evidence type="ECO:0000256" key="5">
    <source>
        <dbReference type="ARBA" id="ARBA00023027"/>
    </source>
</evidence>
<dbReference type="InterPro" id="IPR013328">
    <property type="entry name" value="6PGD_dom2"/>
</dbReference>
<feature type="binding site" evidence="13">
    <location>
        <position position="277"/>
    </location>
    <ligand>
        <name>NADPH</name>
        <dbReference type="ChEBI" id="CHEBI:57783"/>
    </ligand>
</feature>
<evidence type="ECO:0000256" key="14">
    <source>
        <dbReference type="PIRSR" id="PIRSR000114-1"/>
    </source>
</evidence>
<dbReference type="Pfam" id="PF01210">
    <property type="entry name" value="NAD_Gly3P_dh_N"/>
    <property type="match status" value="1"/>
</dbReference>
<evidence type="ECO:0000313" key="20">
    <source>
        <dbReference type="EMBL" id="SCZ77002.1"/>
    </source>
</evidence>
<feature type="binding site" evidence="13">
    <location>
        <position position="106"/>
    </location>
    <ligand>
        <name>sn-glycerol 3-phosphate</name>
        <dbReference type="ChEBI" id="CHEBI:57597"/>
    </ligand>
</feature>
<evidence type="ECO:0000313" key="21">
    <source>
        <dbReference type="Proteomes" id="UP000199208"/>
    </source>
</evidence>
<dbReference type="SUPFAM" id="SSF51735">
    <property type="entry name" value="NAD(P)-binding Rossmann-fold domains"/>
    <property type="match status" value="1"/>
</dbReference>
<comment type="pathway">
    <text evidence="13">Membrane lipid metabolism; glycerophospholipid metabolism.</text>
</comment>
<dbReference type="FunFam" id="1.10.1040.10:FF:000001">
    <property type="entry name" value="Glycerol-3-phosphate dehydrogenase [NAD(P)+]"/>
    <property type="match status" value="1"/>
</dbReference>
<feature type="binding site" evidence="13">
    <location>
        <position position="48"/>
    </location>
    <ligand>
        <name>NADPH</name>
        <dbReference type="ChEBI" id="CHEBI:57783"/>
    </ligand>
</feature>
<dbReference type="STRING" id="1120920.SAMN03080599_00514"/>
<dbReference type="RefSeq" id="WP_092589318.1">
    <property type="nucleotide sequence ID" value="NZ_FMWL01000002.1"/>
</dbReference>
<dbReference type="GO" id="GO:0141152">
    <property type="term" value="F:glycerol-3-phosphate dehydrogenase (NAD+) activity"/>
    <property type="evidence" value="ECO:0007669"/>
    <property type="project" value="RHEA"/>
</dbReference>
<feature type="domain" description="Glycerol-3-phosphate dehydrogenase NAD-dependent C-terminal" evidence="19">
    <location>
        <begin position="178"/>
        <end position="318"/>
    </location>
</feature>
<evidence type="ECO:0000259" key="19">
    <source>
        <dbReference type="Pfam" id="PF07479"/>
    </source>
</evidence>
<comment type="similarity">
    <text evidence="1 13 17">Belongs to the NAD-dependent glycerol-3-phosphate dehydrogenase family.</text>
</comment>
<dbReference type="NCBIfam" id="NF000942">
    <property type="entry name" value="PRK00094.1-4"/>
    <property type="match status" value="1"/>
</dbReference>
<feature type="binding site" evidence="13">
    <location>
        <position position="10"/>
    </location>
    <ligand>
        <name>NADPH</name>
        <dbReference type="ChEBI" id="CHEBI:57783"/>
    </ligand>
</feature>
<proteinExistence type="inferred from homology"/>
<evidence type="ECO:0000259" key="18">
    <source>
        <dbReference type="Pfam" id="PF01210"/>
    </source>
</evidence>
<keyword evidence="3 13" id="KW-0521">NADP</keyword>
<dbReference type="SUPFAM" id="SSF48179">
    <property type="entry name" value="6-phosphogluconate dehydrogenase C-terminal domain-like"/>
    <property type="match status" value="1"/>
</dbReference>
<dbReference type="GO" id="GO:0008654">
    <property type="term" value="P:phospholipid biosynthetic process"/>
    <property type="evidence" value="ECO:0007669"/>
    <property type="project" value="UniProtKB-KW"/>
</dbReference>
<evidence type="ECO:0000256" key="10">
    <source>
        <dbReference type="ARBA" id="ARBA00066687"/>
    </source>
</evidence>
<keyword evidence="8 13" id="KW-1208">Phospholipid metabolism</keyword>
<feature type="binding site" evidence="13">
    <location>
        <position position="252"/>
    </location>
    <ligand>
        <name>sn-glycerol 3-phosphate</name>
        <dbReference type="ChEBI" id="CHEBI:57597"/>
    </ligand>
</feature>
<dbReference type="GO" id="GO:0141153">
    <property type="term" value="F:glycerol-3-phosphate dehydrogenase (NADP+) activity"/>
    <property type="evidence" value="ECO:0007669"/>
    <property type="project" value="RHEA"/>
</dbReference>
<feature type="binding site" evidence="16">
    <location>
        <begin position="7"/>
        <end position="12"/>
    </location>
    <ligand>
        <name>NAD(+)</name>
        <dbReference type="ChEBI" id="CHEBI:57540"/>
    </ligand>
</feature>
<dbReference type="Pfam" id="PF07479">
    <property type="entry name" value="NAD_Gly3P_dh_C"/>
    <property type="match status" value="1"/>
</dbReference>
<evidence type="ECO:0000256" key="15">
    <source>
        <dbReference type="PIRSR" id="PIRSR000114-2"/>
    </source>
</evidence>
<evidence type="ECO:0000256" key="13">
    <source>
        <dbReference type="HAMAP-Rule" id="MF_00394"/>
    </source>
</evidence>
<comment type="catalytic activity">
    <reaction evidence="9">
        <text>sn-glycerol 3-phosphate + NADP(+) = dihydroxyacetone phosphate + NADPH + H(+)</text>
        <dbReference type="Rhea" id="RHEA:11096"/>
        <dbReference type="ChEBI" id="CHEBI:15378"/>
        <dbReference type="ChEBI" id="CHEBI:57597"/>
        <dbReference type="ChEBI" id="CHEBI:57642"/>
        <dbReference type="ChEBI" id="CHEBI:57783"/>
        <dbReference type="ChEBI" id="CHEBI:58349"/>
        <dbReference type="EC" id="1.1.1.94"/>
    </reaction>
    <physiologicalReaction direction="right-to-left" evidence="9">
        <dbReference type="Rhea" id="RHEA:11098"/>
    </physiologicalReaction>
</comment>
<evidence type="ECO:0000256" key="17">
    <source>
        <dbReference type="RuleBase" id="RU000437"/>
    </source>
</evidence>
<dbReference type="NCBIfam" id="NF000940">
    <property type="entry name" value="PRK00094.1-2"/>
    <property type="match status" value="1"/>
</dbReference>
<dbReference type="PANTHER" id="PTHR11728">
    <property type="entry name" value="GLYCEROL-3-PHOSPHATE DEHYDROGENASE"/>
    <property type="match status" value="1"/>
</dbReference>
<comment type="subcellular location">
    <subcellularLocation>
        <location evidence="13">Cytoplasm</location>
    </subcellularLocation>
</comment>
<feature type="binding site" evidence="13">
    <location>
        <position position="134"/>
    </location>
    <ligand>
        <name>sn-glycerol 3-phosphate</name>
        <dbReference type="ChEBI" id="CHEBI:57597"/>
    </ligand>
</feature>
<dbReference type="PRINTS" id="PR00077">
    <property type="entry name" value="GPDHDRGNASE"/>
</dbReference>
<dbReference type="PROSITE" id="PS00957">
    <property type="entry name" value="NAD_G3PDH"/>
    <property type="match status" value="1"/>
</dbReference>
<dbReference type="NCBIfam" id="NF000941">
    <property type="entry name" value="PRK00094.1-3"/>
    <property type="match status" value="1"/>
</dbReference>
<evidence type="ECO:0000256" key="7">
    <source>
        <dbReference type="ARBA" id="ARBA00023209"/>
    </source>
</evidence>
<evidence type="ECO:0000256" key="9">
    <source>
        <dbReference type="ARBA" id="ARBA00052716"/>
    </source>
</evidence>
<feature type="binding site" evidence="13">
    <location>
        <position position="253"/>
    </location>
    <ligand>
        <name>sn-glycerol 3-phosphate</name>
        <dbReference type="ChEBI" id="CHEBI:57597"/>
    </ligand>
</feature>
<comment type="caution">
    <text evidence="13">Lacks conserved residue(s) required for the propagation of feature annotation.</text>
</comment>
<feature type="binding site" evidence="15">
    <location>
        <begin position="253"/>
        <end position="254"/>
    </location>
    <ligand>
        <name>substrate</name>
    </ligand>
</feature>
<feature type="binding site" evidence="16">
    <location>
        <position position="253"/>
    </location>
    <ligand>
        <name>NAD(+)</name>
        <dbReference type="ChEBI" id="CHEBI:57540"/>
    </ligand>
</feature>
<dbReference type="OrthoDB" id="9812273at2"/>
<evidence type="ECO:0000256" key="2">
    <source>
        <dbReference type="ARBA" id="ARBA00022516"/>
    </source>
</evidence>
<keyword evidence="4 13" id="KW-0560">Oxidoreductase</keyword>
<feature type="binding site" evidence="13">
    <location>
        <position position="138"/>
    </location>
    <ligand>
        <name>NADPH</name>
        <dbReference type="ChEBI" id="CHEBI:57783"/>
    </ligand>
</feature>
<name>A0A1G5RSE8_9FIRM</name>
<feature type="binding site" evidence="13">
    <location>
        <position position="106"/>
    </location>
    <ligand>
        <name>NADPH</name>
        <dbReference type="ChEBI" id="CHEBI:57783"/>
    </ligand>
</feature>
<feature type="active site" description="Proton acceptor" evidence="13 14">
    <location>
        <position position="189"/>
    </location>
</feature>
<evidence type="ECO:0000256" key="11">
    <source>
        <dbReference type="ARBA" id="ARBA00069372"/>
    </source>
</evidence>
<feature type="binding site" evidence="13">
    <location>
        <position position="31"/>
    </location>
    <ligand>
        <name>NADPH</name>
        <dbReference type="ChEBI" id="CHEBI:57783"/>
    </ligand>
</feature>
<dbReference type="GO" id="GO:0051287">
    <property type="term" value="F:NAD binding"/>
    <property type="evidence" value="ECO:0007669"/>
    <property type="project" value="InterPro"/>
</dbReference>
<feature type="binding site" evidence="13">
    <location>
        <position position="242"/>
    </location>
    <ligand>
        <name>sn-glycerol 3-phosphate</name>
        <dbReference type="ChEBI" id="CHEBI:57597"/>
    </ligand>
</feature>
<evidence type="ECO:0000256" key="16">
    <source>
        <dbReference type="PIRSR" id="PIRSR000114-3"/>
    </source>
</evidence>
<feature type="binding site" evidence="13">
    <location>
        <position position="11"/>
    </location>
    <ligand>
        <name>NADPH</name>
        <dbReference type="ChEBI" id="CHEBI:57783"/>
    </ligand>
</feature>
<dbReference type="EMBL" id="FMWL01000002">
    <property type="protein sequence ID" value="SCZ77002.1"/>
    <property type="molecule type" value="Genomic_DNA"/>
</dbReference>
<keyword evidence="2 13" id="KW-0444">Lipid biosynthesis</keyword>
<dbReference type="Gene3D" id="1.10.1040.10">
    <property type="entry name" value="N-(1-d-carboxylethyl)-l-norvaline Dehydrogenase, domain 2"/>
    <property type="match status" value="1"/>
</dbReference>
<feature type="binding site" evidence="13">
    <location>
        <position position="253"/>
    </location>
    <ligand>
        <name>NADPH</name>
        <dbReference type="ChEBI" id="CHEBI:57783"/>
    </ligand>
</feature>
<dbReference type="InterPro" id="IPR036291">
    <property type="entry name" value="NAD(P)-bd_dom_sf"/>
</dbReference>
<feature type="binding site" evidence="13">
    <location>
        <position position="136"/>
    </location>
    <ligand>
        <name>sn-glycerol 3-phosphate</name>
        <dbReference type="ChEBI" id="CHEBI:57597"/>
    </ligand>
</feature>
<evidence type="ECO:0000256" key="8">
    <source>
        <dbReference type="ARBA" id="ARBA00023264"/>
    </source>
</evidence>
<feature type="binding site" evidence="13">
    <location>
        <position position="254"/>
    </location>
    <ligand>
        <name>sn-glycerol 3-phosphate</name>
        <dbReference type="ChEBI" id="CHEBI:57597"/>
    </ligand>
</feature>